<feature type="chain" id="PRO_5024856988" evidence="1">
    <location>
        <begin position="21"/>
        <end position="207"/>
    </location>
</feature>
<feature type="domain" description="Lipid/polyisoprenoid-binding YceI-like" evidence="2">
    <location>
        <begin position="75"/>
        <end position="190"/>
    </location>
</feature>
<sequence>MNKLLYILLFCWCGFLSVSAQTTLEVEVQNGSKITINGDASIVKFKIYQNADNFLKRNYIIAAYRTQNRIYLDNNEINIPVRSFTSNNRMALKDFLRMMEPDKYKSLDIQLNYIELPTDLNSDLAGKAVMDFTIKGITKKYTIPIYSSKEGNSYVFNSKKQINIKDFGLVAPNAMMGLIKVNDVIDVGLHFILKIESLQQAQLLKSD</sequence>
<keyword evidence="1" id="KW-0732">Signal</keyword>
<protein>
    <submittedName>
        <fullName evidence="3">YceI family protein</fullName>
    </submittedName>
</protein>
<accession>A0A653AHE2</accession>
<evidence type="ECO:0000256" key="1">
    <source>
        <dbReference type="SAM" id="SignalP"/>
    </source>
</evidence>
<dbReference type="AlphaFoldDB" id="A0A653AHE2"/>
<dbReference type="SUPFAM" id="SSF101874">
    <property type="entry name" value="YceI-like"/>
    <property type="match status" value="1"/>
</dbReference>
<dbReference type="Gene3D" id="2.40.128.110">
    <property type="entry name" value="Lipid/polyisoprenoid-binding, YceI-like"/>
    <property type="match status" value="1"/>
</dbReference>
<evidence type="ECO:0000313" key="3">
    <source>
        <dbReference type="EMBL" id="VBB47493.1"/>
    </source>
</evidence>
<gene>
    <name evidence="3" type="ORF">TRIP_D420242</name>
</gene>
<dbReference type="InterPro" id="IPR036761">
    <property type="entry name" value="TTHA0802/YceI-like_sf"/>
</dbReference>
<reference evidence="3" key="1">
    <citation type="submission" date="2018-07" db="EMBL/GenBank/DDBJ databases">
        <authorList>
            <consortium name="Genoscope - CEA"/>
            <person name="William W."/>
        </authorList>
    </citation>
    <scope>NUCLEOTIDE SEQUENCE</scope>
    <source>
        <strain evidence="3">IK1</strain>
    </source>
</reference>
<organism evidence="3">
    <name type="scientific">uncultured Paludibacter sp</name>
    <dbReference type="NCBI Taxonomy" id="497635"/>
    <lineage>
        <taxon>Bacteria</taxon>
        <taxon>Pseudomonadati</taxon>
        <taxon>Bacteroidota</taxon>
        <taxon>Bacteroidia</taxon>
        <taxon>Bacteroidales</taxon>
        <taxon>Paludibacteraceae</taxon>
        <taxon>Paludibacter</taxon>
        <taxon>environmental samples</taxon>
    </lineage>
</organism>
<dbReference type="EMBL" id="UPXZ01000037">
    <property type="protein sequence ID" value="VBB47493.1"/>
    <property type="molecule type" value="Genomic_DNA"/>
</dbReference>
<dbReference type="Pfam" id="PF04264">
    <property type="entry name" value="YceI"/>
    <property type="match status" value="1"/>
</dbReference>
<evidence type="ECO:0000259" key="2">
    <source>
        <dbReference type="Pfam" id="PF04264"/>
    </source>
</evidence>
<feature type="signal peptide" evidence="1">
    <location>
        <begin position="1"/>
        <end position="20"/>
    </location>
</feature>
<proteinExistence type="predicted"/>
<dbReference type="InterPro" id="IPR007372">
    <property type="entry name" value="Lipid/polyisoprenoid-bd_YceI"/>
</dbReference>
<name>A0A653AHE2_9BACT</name>